<evidence type="ECO:0000259" key="3">
    <source>
        <dbReference type="Pfam" id="PF25917"/>
    </source>
</evidence>
<dbReference type="GO" id="GO:0015562">
    <property type="term" value="F:efflux transmembrane transporter activity"/>
    <property type="evidence" value="ECO:0007669"/>
    <property type="project" value="TreeGrafter"/>
</dbReference>
<organism evidence="5 6">
    <name type="scientific">Roseospira goensis</name>
    <dbReference type="NCBI Taxonomy" id="391922"/>
    <lineage>
        <taxon>Bacteria</taxon>
        <taxon>Pseudomonadati</taxon>
        <taxon>Pseudomonadota</taxon>
        <taxon>Alphaproteobacteria</taxon>
        <taxon>Rhodospirillales</taxon>
        <taxon>Rhodospirillaceae</taxon>
        <taxon>Roseospira</taxon>
    </lineage>
</organism>
<dbReference type="Pfam" id="PF25954">
    <property type="entry name" value="Beta-barrel_RND_2"/>
    <property type="match status" value="1"/>
</dbReference>
<evidence type="ECO:0000313" key="5">
    <source>
        <dbReference type="EMBL" id="MBB4285818.1"/>
    </source>
</evidence>
<keyword evidence="6" id="KW-1185">Reference proteome</keyword>
<dbReference type="PANTHER" id="PTHR30469">
    <property type="entry name" value="MULTIDRUG RESISTANCE PROTEIN MDTA"/>
    <property type="match status" value="1"/>
</dbReference>
<keyword evidence="2" id="KW-0175">Coiled coil</keyword>
<dbReference type="PANTHER" id="PTHR30469:SF11">
    <property type="entry name" value="BLL4320 PROTEIN"/>
    <property type="match status" value="1"/>
</dbReference>
<comment type="similarity">
    <text evidence="1">Belongs to the membrane fusion protein (MFP) (TC 8.A.1) family.</text>
</comment>
<evidence type="ECO:0000313" key="6">
    <source>
        <dbReference type="Proteomes" id="UP000555728"/>
    </source>
</evidence>
<proteinExistence type="inferred from homology"/>
<dbReference type="Proteomes" id="UP000555728">
    <property type="component" value="Unassembled WGS sequence"/>
</dbReference>
<dbReference type="FunFam" id="2.40.30.170:FF:000010">
    <property type="entry name" value="Efflux RND transporter periplasmic adaptor subunit"/>
    <property type="match status" value="1"/>
</dbReference>
<gene>
    <name evidence="5" type="ORF">GGD88_001538</name>
</gene>
<feature type="domain" description="CusB-like beta-barrel" evidence="4">
    <location>
        <begin position="207"/>
        <end position="275"/>
    </location>
</feature>
<accession>A0A7W6RYZ6</accession>
<dbReference type="EMBL" id="JACIGI010000010">
    <property type="protein sequence ID" value="MBB4285818.1"/>
    <property type="molecule type" value="Genomic_DNA"/>
</dbReference>
<dbReference type="RefSeq" id="WP_184433687.1">
    <property type="nucleotide sequence ID" value="NZ_JACIGI010000010.1"/>
</dbReference>
<dbReference type="AlphaFoldDB" id="A0A7W6RYZ6"/>
<dbReference type="InterPro" id="IPR058625">
    <property type="entry name" value="MdtA-like_BSH"/>
</dbReference>
<name>A0A7W6RYZ6_9PROT</name>
<dbReference type="Gene3D" id="2.40.420.20">
    <property type="match status" value="1"/>
</dbReference>
<feature type="domain" description="Multidrug resistance protein MdtA-like barrel-sandwich hybrid" evidence="3">
    <location>
        <begin position="74"/>
        <end position="194"/>
    </location>
</feature>
<dbReference type="GO" id="GO:1990281">
    <property type="term" value="C:efflux pump complex"/>
    <property type="evidence" value="ECO:0007669"/>
    <property type="project" value="TreeGrafter"/>
</dbReference>
<dbReference type="Gene3D" id="2.40.30.170">
    <property type="match status" value="1"/>
</dbReference>
<reference evidence="5 6" key="1">
    <citation type="submission" date="2020-08" db="EMBL/GenBank/DDBJ databases">
        <title>Genome sequencing of Purple Non-Sulfur Bacteria from various extreme environments.</title>
        <authorList>
            <person name="Mayer M."/>
        </authorList>
    </citation>
    <scope>NUCLEOTIDE SEQUENCE [LARGE SCALE GENOMIC DNA]</scope>
    <source>
        <strain evidence="5 6">JA135</strain>
    </source>
</reference>
<sequence length="365" mass="37990">MKMIHQGLVAAAILGGAALAYQYGGPLLAAGGDGGAPAGATAERAGPRVVVEPVVLRPETTRLEAVGTGEAIRSATLHPAAAGEVVAVRFTADQRVAAGDVLLALDARRETLALELAEARVAEAERLLARYESAGRGAVPASTVDEARTTLEAARIARRQAEVALEDRTLTAPFAGRVGLTDIDVGDRVTPDQAVTTLDDRSALRVRFELPETALGRIGVGDSVDVAPWGDREAPVSGRVVDIGSRVDPQTRTVTLRARVDNPADTLRPGMSFVVGVDLTGPRHPLVPEIAVQWGADGPFLWVVRGGQAEREAVRIVQRRAGVALVEGALEDGEPVVVEGIQRMRPGIAVTLTEPVPSAAATAGS</sequence>
<evidence type="ECO:0000256" key="1">
    <source>
        <dbReference type="ARBA" id="ARBA00009477"/>
    </source>
</evidence>
<dbReference type="Pfam" id="PF25917">
    <property type="entry name" value="BSH_RND"/>
    <property type="match status" value="1"/>
</dbReference>
<dbReference type="NCBIfam" id="TIGR01730">
    <property type="entry name" value="RND_mfp"/>
    <property type="match status" value="1"/>
</dbReference>
<comment type="caution">
    <text evidence="5">The sequence shown here is derived from an EMBL/GenBank/DDBJ whole genome shotgun (WGS) entry which is preliminary data.</text>
</comment>
<protein>
    <submittedName>
        <fullName evidence="5">RND family efflux transporter MFP subunit</fullName>
    </submittedName>
</protein>
<dbReference type="Gene3D" id="1.10.287.470">
    <property type="entry name" value="Helix hairpin bin"/>
    <property type="match status" value="1"/>
</dbReference>
<evidence type="ECO:0000259" key="4">
    <source>
        <dbReference type="Pfam" id="PF25954"/>
    </source>
</evidence>
<dbReference type="SUPFAM" id="SSF111369">
    <property type="entry name" value="HlyD-like secretion proteins"/>
    <property type="match status" value="1"/>
</dbReference>
<dbReference type="InterPro" id="IPR058792">
    <property type="entry name" value="Beta-barrel_RND_2"/>
</dbReference>
<dbReference type="InterPro" id="IPR006143">
    <property type="entry name" value="RND_pump_MFP"/>
</dbReference>
<dbReference type="Gene3D" id="2.40.50.100">
    <property type="match status" value="1"/>
</dbReference>
<feature type="coiled-coil region" evidence="2">
    <location>
        <begin position="107"/>
        <end position="164"/>
    </location>
</feature>
<evidence type="ECO:0000256" key="2">
    <source>
        <dbReference type="SAM" id="Coils"/>
    </source>
</evidence>